<dbReference type="EMBL" id="BK015128">
    <property type="protein sequence ID" value="DAD92119.1"/>
    <property type="molecule type" value="Genomic_DNA"/>
</dbReference>
<accession>A0A8S5NCL8</accession>
<protein>
    <submittedName>
        <fullName evidence="1">Uncharacterized protein</fullName>
    </submittedName>
</protein>
<reference evidence="1" key="1">
    <citation type="journal article" date="2021" name="Proc. Natl. Acad. Sci. U.S.A.">
        <title>A Catalog of Tens of Thousands of Viruses from Human Metagenomes Reveals Hidden Associations with Chronic Diseases.</title>
        <authorList>
            <person name="Tisza M.J."/>
            <person name="Buck C.B."/>
        </authorList>
    </citation>
    <scope>NUCLEOTIDE SEQUENCE</scope>
    <source>
        <strain evidence="1">Ct0Tg8</strain>
    </source>
</reference>
<evidence type="ECO:0000313" key="1">
    <source>
        <dbReference type="EMBL" id="DAD92119.1"/>
    </source>
</evidence>
<proteinExistence type="predicted"/>
<organism evidence="1">
    <name type="scientific">Myoviridae sp. ct0Tg8</name>
    <dbReference type="NCBI Taxonomy" id="2826598"/>
    <lineage>
        <taxon>Viruses</taxon>
        <taxon>Duplodnaviria</taxon>
        <taxon>Heunggongvirae</taxon>
        <taxon>Uroviricota</taxon>
        <taxon>Caudoviricetes</taxon>
    </lineage>
</organism>
<name>A0A8S5NCL8_9CAUD</name>
<sequence length="92" mass="11013">MVKRRGASYQKRVRDINRIYDQHARSGLSNREIWRQYVYPIYGICERTFYNLINASCDAKNDVPKEVEMFLKFDFDDEPGCTENYPQYPVGY</sequence>